<keyword evidence="1" id="KW-0325">Glycoprotein</keyword>
<dbReference type="InterPro" id="IPR011161">
    <property type="entry name" value="MHC_I-like_Ag-recog"/>
</dbReference>
<dbReference type="PANTHER" id="PTHR16675:SF237">
    <property type="entry name" value="MHC CLASS I ANTIGEN TRANSCRIPT VARIANT 1-RELATED"/>
    <property type="match status" value="1"/>
</dbReference>
<dbReference type="AlphaFoldDB" id="A0A3B4AQK2"/>
<dbReference type="InterPro" id="IPR037055">
    <property type="entry name" value="MHC_I-like_Ag-recog_sf"/>
</dbReference>
<dbReference type="Ensembl" id="ENSPMGT00000020690.1">
    <property type="protein sequence ID" value="ENSPMGP00000019413.1"/>
    <property type="gene ID" value="ENSPMGG00000015766.1"/>
</dbReference>
<dbReference type="PANTHER" id="PTHR16675">
    <property type="entry name" value="MHC CLASS I-RELATED"/>
    <property type="match status" value="1"/>
</dbReference>
<dbReference type="Pfam" id="PF00129">
    <property type="entry name" value="MHC_I"/>
    <property type="match status" value="1"/>
</dbReference>
<evidence type="ECO:0000256" key="1">
    <source>
        <dbReference type="ARBA" id="ARBA00023180"/>
    </source>
</evidence>
<dbReference type="InterPro" id="IPR011162">
    <property type="entry name" value="MHC_I/II-like_Ag-recog"/>
</dbReference>
<keyword evidence="4" id="KW-1185">Reference proteome</keyword>
<accession>A0A3B4AQK2</accession>
<dbReference type="STRING" id="409849.ENSPMGP00000019413"/>
<reference evidence="3" key="2">
    <citation type="submission" date="2025-09" db="UniProtKB">
        <authorList>
            <consortium name="Ensembl"/>
        </authorList>
    </citation>
    <scope>IDENTIFICATION</scope>
</reference>
<evidence type="ECO:0000259" key="2">
    <source>
        <dbReference type="Pfam" id="PF00129"/>
    </source>
</evidence>
<evidence type="ECO:0000313" key="3">
    <source>
        <dbReference type="Ensembl" id="ENSPMGP00000019413.1"/>
    </source>
</evidence>
<dbReference type="SUPFAM" id="SSF54452">
    <property type="entry name" value="MHC antigen-recognition domain"/>
    <property type="match status" value="1"/>
</dbReference>
<dbReference type="GO" id="GO:0009897">
    <property type="term" value="C:external side of plasma membrane"/>
    <property type="evidence" value="ECO:0007669"/>
    <property type="project" value="TreeGrafter"/>
</dbReference>
<name>A0A3B4AQK2_9GOBI</name>
<dbReference type="Gene3D" id="3.30.500.10">
    <property type="entry name" value="MHC class I-like antigen recognition-like"/>
    <property type="match status" value="1"/>
</dbReference>
<organism evidence="3 4">
    <name type="scientific">Periophthalmus magnuspinnatus</name>
    <dbReference type="NCBI Taxonomy" id="409849"/>
    <lineage>
        <taxon>Eukaryota</taxon>
        <taxon>Metazoa</taxon>
        <taxon>Chordata</taxon>
        <taxon>Craniata</taxon>
        <taxon>Vertebrata</taxon>
        <taxon>Euteleostomi</taxon>
        <taxon>Actinopterygii</taxon>
        <taxon>Neopterygii</taxon>
        <taxon>Teleostei</taxon>
        <taxon>Neoteleostei</taxon>
        <taxon>Acanthomorphata</taxon>
        <taxon>Gobiaria</taxon>
        <taxon>Gobiiformes</taxon>
        <taxon>Gobioidei</taxon>
        <taxon>Gobiidae</taxon>
        <taxon>Oxudercinae</taxon>
        <taxon>Periophthalmus</taxon>
    </lineage>
</organism>
<evidence type="ECO:0000313" key="4">
    <source>
        <dbReference type="Proteomes" id="UP000261520"/>
    </source>
</evidence>
<protein>
    <recommendedName>
        <fullName evidence="2">MHC class I-like antigen recognition-like domain-containing protein</fullName>
    </recommendedName>
</protein>
<dbReference type="GO" id="GO:0005615">
    <property type="term" value="C:extracellular space"/>
    <property type="evidence" value="ECO:0007669"/>
    <property type="project" value="TreeGrafter"/>
</dbReference>
<feature type="domain" description="MHC class I-like antigen recognition-like" evidence="2">
    <location>
        <begin position="42"/>
        <end position="127"/>
    </location>
</feature>
<dbReference type="Proteomes" id="UP000261520">
    <property type="component" value="Unplaced"/>
</dbReference>
<dbReference type="InterPro" id="IPR050208">
    <property type="entry name" value="MHC_class-I_related"/>
</dbReference>
<proteinExistence type="predicted"/>
<reference evidence="3" key="1">
    <citation type="submission" date="2025-08" db="UniProtKB">
        <authorList>
            <consortium name="Ensembl"/>
        </authorList>
    </citation>
    <scope>IDENTIFICATION</scope>
</reference>
<dbReference type="GO" id="GO:0006955">
    <property type="term" value="P:immune response"/>
    <property type="evidence" value="ECO:0007669"/>
    <property type="project" value="TreeGrafter"/>
</dbReference>
<sequence>MMSFCFTLLLLVLSLCVFIFTEIFIKYIYFTFNVDLLPTVIHALRVLRTSSSQVPNFPEFVSVGYLDDLQITHFDSVTREYVPKQEWMKKITEEEPEYWKINRRLALGHEQVGKSQIETVKRRLDMTGGLCHFYFFHIHKQTHKHNNSTLISNVQLCK</sequence>